<evidence type="ECO:0000313" key="3">
    <source>
        <dbReference type="Proteomes" id="UP000318733"/>
    </source>
</evidence>
<protein>
    <recommendedName>
        <fullName evidence="4">Response receiver domain-containing protein</fullName>
    </recommendedName>
</protein>
<evidence type="ECO:0000256" key="1">
    <source>
        <dbReference type="SAM" id="Coils"/>
    </source>
</evidence>
<proteinExistence type="predicted"/>
<evidence type="ECO:0008006" key="4">
    <source>
        <dbReference type="Google" id="ProtNLM"/>
    </source>
</evidence>
<dbReference type="EMBL" id="VLPK01000006">
    <property type="protein sequence ID" value="TSJ36588.1"/>
    <property type="molecule type" value="Genomic_DNA"/>
</dbReference>
<sequence length="659" mass="77498">MTETSPTTEQEMKVIKAVVIDDAFDDIYASEIPIEDYRAFCSEANGETDAFDKVLEALNIDRPALNDWNDDSVDYENHLRVLWERHDDPELRKFVYHTSVFQRRIDNLDELKRLCSNLKEKNFEIKEQKSFIEDWTIFNSNEYVYVFLDYNLGVQEGKEAVANAQRIAKQIYDACPKGSKPITILMSSDSRDETLIEKFQEDAGWVEGVFRFSQKKDLSNPEKVSLLIRAYQEEFISNGKLQSYLDTLINAAKEAQDQFGVEVKKLKVEDYEYIYSSILRDSQQPLGDYLKWLYGAHWQNLMFKNTELIAIQDTLDQIISDKKPLHHTTPSKNLSKIFMTALYEQDFDTLAHKWYLNDETLPDAPHLHLGDLFTSTGSKNVHMIINPQCDLERPSKMDKEMSIFVIPGTLDEIENQISNDKLKTEFFIFEEKQYRIYWNIERVKTIEYKDFIDWVKKDQLNREHRLRLPFALEVQRRFTSNLSRVGLPVSPPLYGSLSIRVGYKSWDGKINRDFLPAKDNYGFMQIKNLSRYDKDDEEKDKYRLTLQFALDFKEALIEEIKNLRPQEHDTEIDPKQKSLLEELEKFNLKFDDWFFTNRAFKKPKPGDDFTIVENKKLSSGYSTVDVKKLKTYFWIEIVNTEIVKKDTMIDNLPESKCTS</sequence>
<accession>A0A556M9N3</accession>
<keyword evidence="1" id="KW-0175">Coiled coil</keyword>
<dbReference type="OrthoDB" id="1489030at2"/>
<keyword evidence="3" id="KW-1185">Reference proteome</keyword>
<evidence type="ECO:0000313" key="2">
    <source>
        <dbReference type="EMBL" id="TSJ36588.1"/>
    </source>
</evidence>
<reference evidence="2 3" key="1">
    <citation type="submission" date="2019-07" db="EMBL/GenBank/DDBJ databases">
        <authorList>
            <person name="Huq M.A."/>
        </authorList>
    </citation>
    <scope>NUCLEOTIDE SEQUENCE [LARGE SCALE GENOMIC DNA]</scope>
    <source>
        <strain evidence="2 3">MAH-19</strain>
    </source>
</reference>
<gene>
    <name evidence="2" type="ORF">FO440_22435</name>
</gene>
<dbReference type="AlphaFoldDB" id="A0A556M9N3"/>
<dbReference type="Proteomes" id="UP000318733">
    <property type="component" value="Unassembled WGS sequence"/>
</dbReference>
<dbReference type="RefSeq" id="WP_144250556.1">
    <property type="nucleotide sequence ID" value="NZ_VLPK01000006.1"/>
</dbReference>
<comment type="caution">
    <text evidence="2">The sequence shown here is derived from an EMBL/GenBank/DDBJ whole genome shotgun (WGS) entry which is preliminary data.</text>
</comment>
<name>A0A556M9N3_9SPHI</name>
<feature type="coiled-coil region" evidence="1">
    <location>
        <begin position="101"/>
        <end position="128"/>
    </location>
</feature>
<organism evidence="2 3">
    <name type="scientific">Mucilaginibacter corticis</name>
    <dbReference type="NCBI Taxonomy" id="2597670"/>
    <lineage>
        <taxon>Bacteria</taxon>
        <taxon>Pseudomonadati</taxon>
        <taxon>Bacteroidota</taxon>
        <taxon>Sphingobacteriia</taxon>
        <taxon>Sphingobacteriales</taxon>
        <taxon>Sphingobacteriaceae</taxon>
        <taxon>Mucilaginibacter</taxon>
    </lineage>
</organism>